<gene>
    <name evidence="2" type="ORF">Pmar_PMAR020868</name>
</gene>
<dbReference type="InParanoid" id="C5KN52"/>
<name>C5KN52_PERM5</name>
<keyword evidence="3" id="KW-1185">Reference proteome</keyword>
<protein>
    <submittedName>
        <fullName evidence="2">Uncharacterized protein</fullName>
    </submittedName>
</protein>
<dbReference type="OrthoDB" id="10427861at2759"/>
<evidence type="ECO:0000313" key="2">
    <source>
        <dbReference type="EMBL" id="EER14086.1"/>
    </source>
</evidence>
<reference evidence="2 3" key="1">
    <citation type="submission" date="2008-07" db="EMBL/GenBank/DDBJ databases">
        <authorList>
            <person name="El-Sayed N."/>
            <person name="Caler E."/>
            <person name="Inman J."/>
            <person name="Amedeo P."/>
            <person name="Hass B."/>
            <person name="Wortman J."/>
        </authorList>
    </citation>
    <scope>NUCLEOTIDE SEQUENCE [LARGE SCALE GENOMIC DNA]</scope>
    <source>
        <strain evidence="3">ATCC 50983 / TXsc</strain>
    </source>
</reference>
<sequence>MHEYDNLASEGKLIWSLAHPCEIGPNVPRPPEELLTTGGPELYLSFKPPPPDAQQIVSINKAVDETVANLKLSQRVEKSFRDLPILGKLWVLQHFTPEAGKDENDQMRSFLDALDAPWDHTEQILRVDTVGGVLGRHIPDLSAFPDIHATKQCRIGWSKKQHCFQIQALHGLVIVDGRELDRGEKVDIKKRGQIQLGRRCFMKCDVRNGSSPEEESEGAAVAQPVVEASGGGAFGLHSNYARRKMFGKTEDELIGDRARAERYQDRSALLRERKRRIEGLSGWKEGLREAKLRKEERELERLEVTEETEAMRESRNLNMNVDGSYGGAEAEAARPGLGYSGSSGPAPRSLLEKRMMEVASGASKPSVTASNPFRMSFVKSSTVLNDPSKNADEEEEVDMFG</sequence>
<dbReference type="Proteomes" id="UP000007800">
    <property type="component" value="Unassembled WGS sequence"/>
</dbReference>
<evidence type="ECO:0000313" key="3">
    <source>
        <dbReference type="Proteomes" id="UP000007800"/>
    </source>
</evidence>
<dbReference type="AlphaFoldDB" id="C5KN52"/>
<dbReference type="RefSeq" id="XP_002782291.1">
    <property type="nucleotide sequence ID" value="XM_002782245.1"/>
</dbReference>
<feature type="region of interest" description="Disordered" evidence="1">
    <location>
        <begin position="382"/>
        <end position="401"/>
    </location>
</feature>
<organism evidence="3">
    <name type="scientific">Perkinsus marinus (strain ATCC 50983 / TXsc)</name>
    <dbReference type="NCBI Taxonomy" id="423536"/>
    <lineage>
        <taxon>Eukaryota</taxon>
        <taxon>Sar</taxon>
        <taxon>Alveolata</taxon>
        <taxon>Perkinsozoa</taxon>
        <taxon>Perkinsea</taxon>
        <taxon>Perkinsida</taxon>
        <taxon>Perkinsidae</taxon>
        <taxon>Perkinsus</taxon>
    </lineage>
</organism>
<proteinExistence type="predicted"/>
<evidence type="ECO:0000256" key="1">
    <source>
        <dbReference type="SAM" id="MobiDB-lite"/>
    </source>
</evidence>
<dbReference type="GeneID" id="9059958"/>
<dbReference type="EMBL" id="GG674563">
    <property type="protein sequence ID" value="EER14086.1"/>
    <property type="molecule type" value="Genomic_DNA"/>
</dbReference>
<accession>C5KN52</accession>
<feature type="compositionally biased region" description="Acidic residues" evidence="1">
    <location>
        <begin position="392"/>
        <end position="401"/>
    </location>
</feature>